<sequence length="196" mass="21955">MTPYATLRRIVASRPAPVTAERCEMCGVTVEGRHRHVVNLHSRALMCACRACYLLFTDPAANLRYRAVPERYLSFPDLRLDPARWDELQIPVGLAFLFTNSTVDRTVAFYPGPAGATECTLPLDAWEANPAVRMLVPDVEALLIRATDCHLVPIDVCYELVGVLRRTWRGFDGGQEARTRMTEFFAMVAARSRPAS</sequence>
<dbReference type="InterPro" id="IPR045991">
    <property type="entry name" value="DUF5947"/>
</dbReference>
<comment type="caution">
    <text evidence="1">The sequence shown here is derived from an EMBL/GenBank/DDBJ whole genome shotgun (WGS) entry which is preliminary data.</text>
</comment>
<dbReference type="Proteomes" id="UP000635606">
    <property type="component" value="Unassembled WGS sequence"/>
</dbReference>
<organism evidence="1 2">
    <name type="scientific">Virgisporangium ochraceum</name>
    <dbReference type="NCBI Taxonomy" id="65505"/>
    <lineage>
        <taxon>Bacteria</taxon>
        <taxon>Bacillati</taxon>
        <taxon>Actinomycetota</taxon>
        <taxon>Actinomycetes</taxon>
        <taxon>Micromonosporales</taxon>
        <taxon>Micromonosporaceae</taxon>
        <taxon>Virgisporangium</taxon>
    </lineage>
</organism>
<protein>
    <submittedName>
        <fullName evidence="1">Uncharacterized protein</fullName>
    </submittedName>
</protein>
<gene>
    <name evidence="1" type="ORF">Voc01_065440</name>
</gene>
<dbReference type="RefSeq" id="WP_203931475.1">
    <property type="nucleotide sequence ID" value="NZ_BOPH01000088.1"/>
</dbReference>
<keyword evidence="2" id="KW-1185">Reference proteome</keyword>
<reference evidence="1" key="1">
    <citation type="submission" date="2021-01" db="EMBL/GenBank/DDBJ databases">
        <title>Whole genome shotgun sequence of Virgisporangium ochraceum NBRC 16418.</title>
        <authorList>
            <person name="Komaki H."/>
            <person name="Tamura T."/>
        </authorList>
    </citation>
    <scope>NUCLEOTIDE SEQUENCE</scope>
    <source>
        <strain evidence="1">NBRC 16418</strain>
    </source>
</reference>
<dbReference type="EMBL" id="BOPH01000088">
    <property type="protein sequence ID" value="GIJ71627.1"/>
    <property type="molecule type" value="Genomic_DNA"/>
</dbReference>
<evidence type="ECO:0000313" key="1">
    <source>
        <dbReference type="EMBL" id="GIJ71627.1"/>
    </source>
</evidence>
<proteinExistence type="predicted"/>
<dbReference type="AlphaFoldDB" id="A0A8J3ZWX3"/>
<evidence type="ECO:0000313" key="2">
    <source>
        <dbReference type="Proteomes" id="UP000635606"/>
    </source>
</evidence>
<dbReference type="Pfam" id="PF19372">
    <property type="entry name" value="DUF5947"/>
    <property type="match status" value="1"/>
</dbReference>
<name>A0A8J3ZWX3_9ACTN</name>
<accession>A0A8J3ZWX3</accession>